<organism evidence="2 3">
    <name type="scientific">Daphnia pulex</name>
    <name type="common">Water flea</name>
    <dbReference type="NCBI Taxonomy" id="6669"/>
    <lineage>
        <taxon>Eukaryota</taxon>
        <taxon>Metazoa</taxon>
        <taxon>Ecdysozoa</taxon>
        <taxon>Arthropoda</taxon>
        <taxon>Crustacea</taxon>
        <taxon>Branchiopoda</taxon>
        <taxon>Diplostraca</taxon>
        <taxon>Cladocera</taxon>
        <taxon>Anomopoda</taxon>
        <taxon>Daphniidae</taxon>
        <taxon>Daphnia</taxon>
    </lineage>
</organism>
<evidence type="ECO:0000256" key="1">
    <source>
        <dbReference type="SAM" id="Phobius"/>
    </source>
</evidence>
<dbReference type="Proteomes" id="UP000000305">
    <property type="component" value="Unassembled WGS sequence"/>
</dbReference>
<keyword evidence="1" id="KW-0812">Transmembrane</keyword>
<name>E9G0S8_DAPPU</name>
<evidence type="ECO:0000313" key="3">
    <source>
        <dbReference type="Proteomes" id="UP000000305"/>
    </source>
</evidence>
<gene>
    <name evidence="2" type="ORF">DAPPUDRAFT_235766</name>
</gene>
<dbReference type="PROSITE" id="PS51257">
    <property type="entry name" value="PROKAR_LIPOPROTEIN"/>
    <property type="match status" value="1"/>
</dbReference>
<dbReference type="PhylomeDB" id="E9G0S8"/>
<feature type="transmembrane region" description="Helical" evidence="1">
    <location>
        <begin position="20"/>
        <end position="38"/>
    </location>
</feature>
<dbReference type="InParanoid" id="E9G0S8"/>
<keyword evidence="1" id="KW-1133">Transmembrane helix</keyword>
<sequence length="100" mass="11440">MCRDKRHEEREVTRHSTQFIYGIVLSCTEILVPMLTFIHDERGTSTNILIFATHAHLAFLLLNTNCFTSLATWGVSGPLHDRFRPLCSHSPQDYAQVPNN</sequence>
<protein>
    <submittedName>
        <fullName evidence="2">Uncharacterized protein</fullName>
    </submittedName>
</protein>
<reference evidence="2 3" key="1">
    <citation type="journal article" date="2011" name="Science">
        <title>The ecoresponsive genome of Daphnia pulex.</title>
        <authorList>
            <person name="Colbourne J.K."/>
            <person name="Pfrender M.E."/>
            <person name="Gilbert D."/>
            <person name="Thomas W.K."/>
            <person name="Tucker A."/>
            <person name="Oakley T.H."/>
            <person name="Tokishita S."/>
            <person name="Aerts A."/>
            <person name="Arnold G.J."/>
            <person name="Basu M.K."/>
            <person name="Bauer D.J."/>
            <person name="Caceres C.E."/>
            <person name="Carmel L."/>
            <person name="Casola C."/>
            <person name="Choi J.H."/>
            <person name="Detter J.C."/>
            <person name="Dong Q."/>
            <person name="Dusheyko S."/>
            <person name="Eads B.D."/>
            <person name="Frohlich T."/>
            <person name="Geiler-Samerotte K.A."/>
            <person name="Gerlach D."/>
            <person name="Hatcher P."/>
            <person name="Jogdeo S."/>
            <person name="Krijgsveld J."/>
            <person name="Kriventseva E.V."/>
            <person name="Kultz D."/>
            <person name="Laforsch C."/>
            <person name="Lindquist E."/>
            <person name="Lopez J."/>
            <person name="Manak J.R."/>
            <person name="Muller J."/>
            <person name="Pangilinan J."/>
            <person name="Patwardhan R.P."/>
            <person name="Pitluck S."/>
            <person name="Pritham E.J."/>
            <person name="Rechtsteiner A."/>
            <person name="Rho M."/>
            <person name="Rogozin I.B."/>
            <person name="Sakarya O."/>
            <person name="Salamov A."/>
            <person name="Schaack S."/>
            <person name="Shapiro H."/>
            <person name="Shiga Y."/>
            <person name="Skalitzky C."/>
            <person name="Smith Z."/>
            <person name="Souvorov A."/>
            <person name="Sung W."/>
            <person name="Tang Z."/>
            <person name="Tsuchiya D."/>
            <person name="Tu H."/>
            <person name="Vos H."/>
            <person name="Wang M."/>
            <person name="Wolf Y.I."/>
            <person name="Yamagata H."/>
            <person name="Yamada T."/>
            <person name="Ye Y."/>
            <person name="Shaw J.R."/>
            <person name="Andrews J."/>
            <person name="Crease T.J."/>
            <person name="Tang H."/>
            <person name="Lucas S.M."/>
            <person name="Robertson H.M."/>
            <person name="Bork P."/>
            <person name="Koonin E.V."/>
            <person name="Zdobnov E.M."/>
            <person name="Grigoriev I.V."/>
            <person name="Lynch M."/>
            <person name="Boore J.L."/>
        </authorList>
    </citation>
    <scope>NUCLEOTIDE SEQUENCE [LARGE SCALE GENOMIC DNA]</scope>
</reference>
<dbReference type="EMBL" id="GL732528">
    <property type="protein sequence ID" value="EFX87351.1"/>
    <property type="molecule type" value="Genomic_DNA"/>
</dbReference>
<keyword evidence="1" id="KW-0472">Membrane</keyword>
<dbReference type="HOGENOM" id="CLU_181004_0_0_1"/>
<evidence type="ECO:0000313" key="2">
    <source>
        <dbReference type="EMBL" id="EFX87351.1"/>
    </source>
</evidence>
<accession>E9G0S8</accession>
<dbReference type="KEGG" id="dpx:DAPPUDRAFT_235766"/>
<dbReference type="AlphaFoldDB" id="E9G0S8"/>
<proteinExistence type="predicted"/>
<keyword evidence="3" id="KW-1185">Reference proteome</keyword>